<dbReference type="PRINTS" id="PR00176">
    <property type="entry name" value="NANEUSMPORT"/>
</dbReference>
<dbReference type="PROSITE" id="PS00610">
    <property type="entry name" value="NA_NEUROTRAN_SYMP_1"/>
    <property type="match status" value="1"/>
</dbReference>
<dbReference type="SUPFAM" id="SSF161070">
    <property type="entry name" value="SNF-like"/>
    <property type="match status" value="1"/>
</dbReference>
<reference evidence="10 11" key="1">
    <citation type="submission" date="2022-12" db="EMBL/GenBank/DDBJ databases">
        <title>Chromosome-level genome of Tegillarca granosa.</title>
        <authorList>
            <person name="Kim J."/>
        </authorList>
    </citation>
    <scope>NUCLEOTIDE SEQUENCE [LARGE SCALE GENOMIC DNA]</scope>
    <source>
        <strain evidence="10">Teg-2019</strain>
        <tissue evidence="10">Adductor muscle</tissue>
    </source>
</reference>
<name>A0ABQ9E6I2_TEGGR</name>
<keyword evidence="11" id="KW-1185">Reference proteome</keyword>
<evidence type="ECO:0000256" key="6">
    <source>
        <dbReference type="ARBA" id="ARBA00023136"/>
    </source>
</evidence>
<evidence type="ECO:0000256" key="3">
    <source>
        <dbReference type="ARBA" id="ARBA00022448"/>
    </source>
</evidence>
<feature type="transmembrane region" description="Helical" evidence="9">
    <location>
        <begin position="243"/>
        <end position="264"/>
    </location>
</feature>
<dbReference type="InterPro" id="IPR000175">
    <property type="entry name" value="Na/ntran_symport"/>
</dbReference>
<dbReference type="PANTHER" id="PTHR11616">
    <property type="entry name" value="SODIUM/CHLORIDE DEPENDENT TRANSPORTER"/>
    <property type="match status" value="1"/>
</dbReference>
<evidence type="ECO:0000256" key="9">
    <source>
        <dbReference type="SAM" id="Phobius"/>
    </source>
</evidence>
<keyword evidence="5 9" id="KW-1133">Transmembrane helix</keyword>
<comment type="caution">
    <text evidence="10">The sequence shown here is derived from an EMBL/GenBank/DDBJ whole genome shotgun (WGS) entry which is preliminary data.</text>
</comment>
<accession>A0ABQ9E6I2</accession>
<evidence type="ECO:0000313" key="11">
    <source>
        <dbReference type="Proteomes" id="UP001217089"/>
    </source>
</evidence>
<feature type="transmembrane region" description="Helical" evidence="9">
    <location>
        <begin position="472"/>
        <end position="497"/>
    </location>
</feature>
<evidence type="ECO:0000256" key="4">
    <source>
        <dbReference type="ARBA" id="ARBA00022692"/>
    </source>
</evidence>
<keyword evidence="3 8" id="KW-0813">Transport</keyword>
<evidence type="ECO:0000256" key="8">
    <source>
        <dbReference type="RuleBase" id="RU003732"/>
    </source>
</evidence>
<comment type="subcellular location">
    <subcellularLocation>
        <location evidence="1">Membrane</location>
        <topology evidence="1">Multi-pass membrane protein</topology>
    </subcellularLocation>
</comment>
<feature type="transmembrane region" description="Helical" evidence="9">
    <location>
        <begin position="276"/>
        <end position="303"/>
    </location>
</feature>
<dbReference type="PROSITE" id="PS00754">
    <property type="entry name" value="NA_NEUROTRAN_SYMP_2"/>
    <property type="match status" value="1"/>
</dbReference>
<evidence type="ECO:0000256" key="1">
    <source>
        <dbReference type="ARBA" id="ARBA00004141"/>
    </source>
</evidence>
<keyword evidence="6 9" id="KW-0472">Membrane</keyword>
<feature type="transmembrane region" description="Helical" evidence="9">
    <location>
        <begin position="517"/>
        <end position="539"/>
    </location>
</feature>
<dbReference type="PROSITE" id="PS50267">
    <property type="entry name" value="NA_NEUROTRAN_SYMP_3"/>
    <property type="match status" value="1"/>
</dbReference>
<proteinExistence type="inferred from homology"/>
<feature type="transmembrane region" description="Helical" evidence="9">
    <location>
        <begin position="435"/>
        <end position="460"/>
    </location>
</feature>
<protein>
    <recommendedName>
        <fullName evidence="8">Transporter</fullName>
    </recommendedName>
</protein>
<gene>
    <name evidence="10" type="ORF">KUTeg_023537</name>
</gene>
<keyword evidence="7" id="KW-0325">Glycoprotein</keyword>
<dbReference type="InterPro" id="IPR037272">
    <property type="entry name" value="SNS_sf"/>
</dbReference>
<sequence>MKDNILTDPAAVITPQTEKIPESGEEVNYIFKDGLEVVNIRPVDDQDNVSQKSSDSGTDQSSEESRATWGGQLEFILTCVGYAVGLGNVWRFPYLCYKNGGGAFLIPYTLMLALVGLPLFFMELAFGQYAGLGPISIWRINPLFKGLGYAMVIVSWLIGLYYNVIISHVLYYLVRSFTSVLPWTTCNNTWNTNDCLPYEKPDIGNGSLVIHTSNHSLTPSEEFYRNHVLDQTESIDNFGTVEWQLAVTLLVAWFIVWIVLLKGIQSLGKVVYFTAIFPYVMLTVLFFRGVTLPGAGNGIIYYLKPDFARLGDPRVWSDACTQIFYSLSACSGGLIAMSSYNKFKNNCYRDALIVCIINCGTSIFAGLVIFSILGYMAYEKGRHSRQSRSKCHTKLERFTEVKTHQIPKSGLCPGLAFIVYPEALARMPISPMWSVFFFIMMATLGFGSEFSIVECVLSALCDEFKILNKRRAAIIFRTVMVIICFLLGLPMVCRVTGVLNMIMYKEPDLDGVYYPEWAKALGWLIVLFPVLTIPGWFMFKYCTEGGFALMKERMQPLPSWGPSLGKHTLPEINVRYTEDDKQGYNPAFARLMGSNVSTSTCSTDITALNLSTMALTKSTDKSSNRK</sequence>
<dbReference type="PANTHER" id="PTHR11616:SF321">
    <property type="entry name" value="SODIUM-DEPENDENT NUTRIENT AMINO ACID TRANSPORTER 1-RELATED"/>
    <property type="match status" value="1"/>
</dbReference>
<evidence type="ECO:0000256" key="2">
    <source>
        <dbReference type="ARBA" id="ARBA00006459"/>
    </source>
</evidence>
<dbReference type="Proteomes" id="UP001217089">
    <property type="component" value="Unassembled WGS sequence"/>
</dbReference>
<feature type="transmembrane region" description="Helical" evidence="9">
    <location>
        <begin position="352"/>
        <end position="378"/>
    </location>
</feature>
<dbReference type="Pfam" id="PF00209">
    <property type="entry name" value="SNF"/>
    <property type="match status" value="1"/>
</dbReference>
<feature type="transmembrane region" description="Helical" evidence="9">
    <location>
        <begin position="105"/>
        <end position="126"/>
    </location>
</feature>
<evidence type="ECO:0000313" key="10">
    <source>
        <dbReference type="EMBL" id="KAJ8299477.1"/>
    </source>
</evidence>
<keyword evidence="8" id="KW-0769">Symport</keyword>
<evidence type="ECO:0000256" key="5">
    <source>
        <dbReference type="ARBA" id="ARBA00022989"/>
    </source>
</evidence>
<evidence type="ECO:0000256" key="7">
    <source>
        <dbReference type="ARBA" id="ARBA00023180"/>
    </source>
</evidence>
<keyword evidence="4 8" id="KW-0812">Transmembrane</keyword>
<organism evidence="10 11">
    <name type="scientific">Tegillarca granosa</name>
    <name type="common">Malaysian cockle</name>
    <name type="synonym">Anadara granosa</name>
    <dbReference type="NCBI Taxonomy" id="220873"/>
    <lineage>
        <taxon>Eukaryota</taxon>
        <taxon>Metazoa</taxon>
        <taxon>Spiralia</taxon>
        <taxon>Lophotrochozoa</taxon>
        <taxon>Mollusca</taxon>
        <taxon>Bivalvia</taxon>
        <taxon>Autobranchia</taxon>
        <taxon>Pteriomorphia</taxon>
        <taxon>Arcoida</taxon>
        <taxon>Arcoidea</taxon>
        <taxon>Arcidae</taxon>
        <taxon>Tegillarca</taxon>
    </lineage>
</organism>
<dbReference type="EMBL" id="JARBDR010000921">
    <property type="protein sequence ID" value="KAJ8299477.1"/>
    <property type="molecule type" value="Genomic_DNA"/>
</dbReference>
<comment type="similarity">
    <text evidence="2 8">Belongs to the sodium:neurotransmitter symporter (SNF) (TC 2.A.22) family.</text>
</comment>
<feature type="transmembrane region" description="Helical" evidence="9">
    <location>
        <begin position="147"/>
        <end position="174"/>
    </location>
</feature>